<keyword evidence="3 6" id="KW-0812">Transmembrane</keyword>
<dbReference type="GO" id="GO:0005886">
    <property type="term" value="C:plasma membrane"/>
    <property type="evidence" value="ECO:0007669"/>
    <property type="project" value="UniProtKB-SubCell"/>
</dbReference>
<feature type="transmembrane region" description="Helical" evidence="6">
    <location>
        <begin position="6"/>
        <end position="27"/>
    </location>
</feature>
<feature type="transmembrane region" description="Helical" evidence="6">
    <location>
        <begin position="323"/>
        <end position="342"/>
    </location>
</feature>
<evidence type="ECO:0000313" key="7">
    <source>
        <dbReference type="EMBL" id="BCI51715.1"/>
    </source>
</evidence>
<feature type="transmembrane region" description="Helical" evidence="6">
    <location>
        <begin position="133"/>
        <end position="157"/>
    </location>
</feature>
<name>A0A6S6P033_9MYCO</name>
<feature type="transmembrane region" description="Helical" evidence="6">
    <location>
        <begin position="78"/>
        <end position="99"/>
    </location>
</feature>
<evidence type="ECO:0000256" key="2">
    <source>
        <dbReference type="ARBA" id="ARBA00022475"/>
    </source>
</evidence>
<feature type="transmembrane region" description="Helical" evidence="6">
    <location>
        <begin position="348"/>
        <end position="369"/>
    </location>
</feature>
<feature type="transmembrane region" description="Helical" evidence="6">
    <location>
        <begin position="381"/>
        <end position="399"/>
    </location>
</feature>
<keyword evidence="5 6" id="KW-0472">Membrane</keyword>
<keyword evidence="2" id="KW-1003">Cell membrane</keyword>
<feature type="transmembrane region" description="Helical" evidence="6">
    <location>
        <begin position="297"/>
        <end position="316"/>
    </location>
</feature>
<evidence type="ECO:0000256" key="6">
    <source>
        <dbReference type="SAM" id="Phobius"/>
    </source>
</evidence>
<reference evidence="7 8" key="1">
    <citation type="submission" date="2020-07" db="EMBL/GenBank/DDBJ databases">
        <title>Complete genome sequence of Mycolicibacterium litorale like strain isolated from cardiac implantable electronic device infection.</title>
        <authorList>
            <person name="Fukano H."/>
            <person name="Miyama H."/>
            <person name="Hoshino Y."/>
        </authorList>
    </citation>
    <scope>NUCLEOTIDE SEQUENCE [LARGE SCALE GENOMIC DNA]</scope>
    <source>
        <strain evidence="7 8">NIIDNTM18</strain>
    </source>
</reference>
<evidence type="ECO:0000256" key="5">
    <source>
        <dbReference type="ARBA" id="ARBA00023136"/>
    </source>
</evidence>
<evidence type="ECO:0000256" key="1">
    <source>
        <dbReference type="ARBA" id="ARBA00004651"/>
    </source>
</evidence>
<dbReference type="EMBL" id="AP023287">
    <property type="protein sequence ID" value="BCI51715.1"/>
    <property type="molecule type" value="Genomic_DNA"/>
</dbReference>
<keyword evidence="4 6" id="KW-1133">Transmembrane helix</keyword>
<dbReference type="PANTHER" id="PTHR30250:SF11">
    <property type="entry name" value="O-ANTIGEN TRANSPORTER-RELATED"/>
    <property type="match status" value="1"/>
</dbReference>
<accession>A0A6S6P033</accession>
<comment type="subcellular location">
    <subcellularLocation>
        <location evidence="1">Cell membrane</location>
        <topology evidence="1">Multi-pass membrane protein</topology>
    </subcellularLocation>
</comment>
<gene>
    <name evidence="7" type="ORF">NIIDNTM18_09930</name>
</gene>
<evidence type="ECO:0000313" key="8">
    <source>
        <dbReference type="Proteomes" id="UP000515734"/>
    </source>
</evidence>
<evidence type="ECO:0000256" key="3">
    <source>
        <dbReference type="ARBA" id="ARBA00022692"/>
    </source>
</evidence>
<dbReference type="AlphaFoldDB" id="A0A6S6P033"/>
<evidence type="ECO:0008006" key="9">
    <source>
        <dbReference type="Google" id="ProtNLM"/>
    </source>
</evidence>
<organism evidence="7 8">
    <name type="scientific">Mycolicibacterium litorale</name>
    <dbReference type="NCBI Taxonomy" id="758802"/>
    <lineage>
        <taxon>Bacteria</taxon>
        <taxon>Bacillati</taxon>
        <taxon>Actinomycetota</taxon>
        <taxon>Actinomycetes</taxon>
        <taxon>Mycobacteriales</taxon>
        <taxon>Mycobacteriaceae</taxon>
        <taxon>Mycolicibacterium</taxon>
    </lineage>
</organism>
<feature type="transmembrane region" description="Helical" evidence="6">
    <location>
        <begin position="214"/>
        <end position="236"/>
    </location>
</feature>
<feature type="transmembrane region" description="Helical" evidence="6">
    <location>
        <begin position="106"/>
        <end position="127"/>
    </location>
</feature>
<sequence length="437" mass="47560">MIFIALLPMLTAIIDFGFSKAVGRFYFDNDESAASLAAFLARAIWLRLAMFAVLILPVLLGLWMAWPLLTGGSLPPSNFLALLTIACLSEAVILGVTAFSRARHVTLLFGIVRLGQGVLTVGLSFALAGTHDLIGAAIGLTAANVTAAAVAFGWCLVWISRQPRLNAPPSRFADARRMTRYGAPVVVHDLSWWIRNSSTLIILSHFVNAALVGAYSIAFAALSLISMLSWSLDFAVAPYYYRWRKREVDWRANTRDILGVTNAIIFILASTGILLFADVRSAFFGSKFEQADQVAPLLLIAGMLQPLYFMTVKPYFYLKRTALLSSITFTTSAIAVTGTIVAVHQWGFLAAAAMTIISINAIVVVGYWLSLRLEPAPFKLYRALAPAVLCCGLAVVNHLYDIPLIARTAIAAALVTVALLQIVRTLRTLQSRNAFQT</sequence>
<dbReference type="PANTHER" id="PTHR30250">
    <property type="entry name" value="PST FAMILY PREDICTED COLANIC ACID TRANSPORTER"/>
    <property type="match status" value="1"/>
</dbReference>
<dbReference type="InterPro" id="IPR050833">
    <property type="entry name" value="Poly_Biosynth_Transport"/>
</dbReference>
<evidence type="ECO:0000256" key="4">
    <source>
        <dbReference type="ARBA" id="ARBA00022989"/>
    </source>
</evidence>
<proteinExistence type="predicted"/>
<protein>
    <recommendedName>
        <fullName evidence="9">O-antigen/teichoic acid export membrane protein</fullName>
    </recommendedName>
</protein>
<feature type="transmembrane region" description="Helical" evidence="6">
    <location>
        <begin position="257"/>
        <end position="277"/>
    </location>
</feature>
<feature type="transmembrane region" description="Helical" evidence="6">
    <location>
        <begin position="178"/>
        <end position="194"/>
    </location>
</feature>
<feature type="transmembrane region" description="Helical" evidence="6">
    <location>
        <begin position="48"/>
        <end position="66"/>
    </location>
</feature>
<dbReference type="Proteomes" id="UP000515734">
    <property type="component" value="Chromosome"/>
</dbReference>
<feature type="transmembrane region" description="Helical" evidence="6">
    <location>
        <begin position="405"/>
        <end position="423"/>
    </location>
</feature>